<dbReference type="InterPro" id="IPR009057">
    <property type="entry name" value="Homeodomain-like_sf"/>
</dbReference>
<dbReference type="PANTHER" id="PTHR30055">
    <property type="entry name" value="HTH-TYPE TRANSCRIPTIONAL REGULATOR RUTR"/>
    <property type="match status" value="1"/>
</dbReference>
<feature type="DNA-binding region" description="H-T-H motif" evidence="4">
    <location>
        <begin position="27"/>
        <end position="46"/>
    </location>
</feature>
<keyword evidence="8" id="KW-1185">Reference proteome</keyword>
<evidence type="ECO:0000256" key="5">
    <source>
        <dbReference type="SAM" id="MobiDB-lite"/>
    </source>
</evidence>
<evidence type="ECO:0000313" key="8">
    <source>
        <dbReference type="Proteomes" id="UP001631957"/>
    </source>
</evidence>
<feature type="region of interest" description="Disordered" evidence="5">
    <location>
        <begin position="219"/>
        <end position="240"/>
    </location>
</feature>
<reference evidence="7 8" key="1">
    <citation type="submission" date="2024-12" db="EMBL/GenBank/DDBJ databases">
        <title>Forecasting of Potato common scab and diversities of Pathogenic streptomyces spp. in china.</title>
        <authorList>
            <person name="Handique U."/>
            <person name="Wu J."/>
        </authorList>
    </citation>
    <scope>NUCLEOTIDE SEQUENCE [LARGE SCALE GENOMIC DNA]</scope>
    <source>
        <strain evidence="7 8">ZRIMU1530</strain>
    </source>
</reference>
<gene>
    <name evidence="7" type="ORF">ACKI18_33915</name>
</gene>
<evidence type="ECO:0000313" key="7">
    <source>
        <dbReference type="EMBL" id="MFM9613668.1"/>
    </source>
</evidence>
<evidence type="ECO:0000259" key="6">
    <source>
        <dbReference type="PROSITE" id="PS50977"/>
    </source>
</evidence>
<dbReference type="Gene3D" id="1.10.357.10">
    <property type="entry name" value="Tetracycline Repressor, domain 2"/>
    <property type="match status" value="1"/>
</dbReference>
<dbReference type="Pfam" id="PF00440">
    <property type="entry name" value="TetR_N"/>
    <property type="match status" value="1"/>
</dbReference>
<evidence type="ECO:0000256" key="3">
    <source>
        <dbReference type="ARBA" id="ARBA00023163"/>
    </source>
</evidence>
<dbReference type="InterPro" id="IPR001647">
    <property type="entry name" value="HTH_TetR"/>
</dbReference>
<organism evidence="7 8">
    <name type="scientific">Streptomyces niveiscabiei</name>
    <dbReference type="NCBI Taxonomy" id="164115"/>
    <lineage>
        <taxon>Bacteria</taxon>
        <taxon>Bacillati</taxon>
        <taxon>Actinomycetota</taxon>
        <taxon>Actinomycetes</taxon>
        <taxon>Kitasatosporales</taxon>
        <taxon>Streptomycetaceae</taxon>
        <taxon>Streptomyces</taxon>
    </lineage>
</organism>
<keyword evidence="2 4" id="KW-0238">DNA-binding</keyword>
<dbReference type="SUPFAM" id="SSF46689">
    <property type="entry name" value="Homeodomain-like"/>
    <property type="match status" value="1"/>
</dbReference>
<sequence length="240" mass="25183">MEPRPTRTRILDAAHDLMRTAGLARATTKEIAKTAGCSEAALYKHFDSKEDLFVQVLTERLPRLTPLLGSLAAEPGRGTLEENLTEIAHQASLFYDESFPIAASLYAETSLKQRHDRAMREKGTGPHVPIDLLAAYLRAEQDLGRVARDADTFAAASLLLGACAQRAFAYDAADTRPDTATFASRLARTLIAGIAGAAGITGTAGVAGNAGAAATIKATRPAETAGAADATRPAPARPTS</sequence>
<name>A0ABW9I1W3_9ACTN</name>
<protein>
    <submittedName>
        <fullName evidence="7">TetR/AcrR family transcriptional regulator</fullName>
    </submittedName>
</protein>
<evidence type="ECO:0000256" key="2">
    <source>
        <dbReference type="ARBA" id="ARBA00023125"/>
    </source>
</evidence>
<keyword evidence="1" id="KW-0805">Transcription regulation</keyword>
<dbReference type="InterPro" id="IPR050109">
    <property type="entry name" value="HTH-type_TetR-like_transc_reg"/>
</dbReference>
<evidence type="ECO:0000256" key="1">
    <source>
        <dbReference type="ARBA" id="ARBA00023015"/>
    </source>
</evidence>
<dbReference type="EMBL" id="JBJVNI010000021">
    <property type="protein sequence ID" value="MFM9613668.1"/>
    <property type="molecule type" value="Genomic_DNA"/>
</dbReference>
<feature type="domain" description="HTH tetR-type" evidence="6">
    <location>
        <begin position="4"/>
        <end position="64"/>
    </location>
</feature>
<accession>A0ABW9I1W3</accession>
<evidence type="ECO:0000256" key="4">
    <source>
        <dbReference type="PROSITE-ProRule" id="PRU00335"/>
    </source>
</evidence>
<comment type="caution">
    <text evidence="7">The sequence shown here is derived from an EMBL/GenBank/DDBJ whole genome shotgun (WGS) entry which is preliminary data.</text>
</comment>
<dbReference type="PROSITE" id="PS50977">
    <property type="entry name" value="HTH_TETR_2"/>
    <property type="match status" value="1"/>
</dbReference>
<keyword evidence="3" id="KW-0804">Transcription</keyword>
<dbReference type="PANTHER" id="PTHR30055:SF238">
    <property type="entry name" value="MYCOFACTOCIN BIOSYNTHESIS TRANSCRIPTIONAL REGULATOR MFTR-RELATED"/>
    <property type="match status" value="1"/>
</dbReference>
<dbReference type="Proteomes" id="UP001631957">
    <property type="component" value="Unassembled WGS sequence"/>
</dbReference>
<dbReference type="PRINTS" id="PR00455">
    <property type="entry name" value="HTHTETR"/>
</dbReference>
<dbReference type="RefSeq" id="WP_409123340.1">
    <property type="nucleotide sequence ID" value="NZ_JBJVNI010000021.1"/>
</dbReference>
<proteinExistence type="predicted"/>